<evidence type="ECO:0000313" key="2">
    <source>
        <dbReference type="Proteomes" id="UP000003973"/>
    </source>
</evidence>
<accession>C3X360</accession>
<protein>
    <submittedName>
        <fullName evidence="1">Uncharacterized protein</fullName>
    </submittedName>
</protein>
<dbReference type="HOGENOM" id="CLU_655025_0_0_4"/>
<dbReference type="eggNOG" id="ENOG5033Y6V">
    <property type="taxonomic scope" value="Bacteria"/>
</dbReference>
<organism evidence="1 2">
    <name type="scientific">Oxalobacter paraformigenes</name>
    <dbReference type="NCBI Taxonomy" id="556268"/>
    <lineage>
        <taxon>Bacteria</taxon>
        <taxon>Pseudomonadati</taxon>
        <taxon>Pseudomonadota</taxon>
        <taxon>Betaproteobacteria</taxon>
        <taxon>Burkholderiales</taxon>
        <taxon>Oxalobacteraceae</taxon>
        <taxon>Oxalobacter</taxon>
    </lineage>
</organism>
<dbReference type="AlphaFoldDB" id="C3X360"/>
<keyword evidence="2" id="KW-1185">Reference proteome</keyword>
<proteinExistence type="predicted"/>
<dbReference type="EMBL" id="ACDP02000023">
    <property type="protein sequence ID" value="EEO27646.1"/>
    <property type="molecule type" value="Genomic_DNA"/>
</dbReference>
<dbReference type="RefSeq" id="WP_005876789.1">
    <property type="nucleotide sequence ID" value="NZ_CABMNL010000001.1"/>
</dbReference>
<reference evidence="1" key="1">
    <citation type="submission" date="2011-10" db="EMBL/GenBank/DDBJ databases">
        <title>The Genome Sequence of Oxalobacter formigenes HOxBLS.</title>
        <authorList>
            <consortium name="The Broad Institute Genome Sequencing Platform"/>
            <person name="Earl A."/>
            <person name="Ward D."/>
            <person name="Feldgarden M."/>
            <person name="Gevers D."/>
            <person name="Allison M.J."/>
            <person name="Humphrey S."/>
            <person name="Young S.K."/>
            <person name="Zeng Q."/>
            <person name="Gargeya S."/>
            <person name="Fitzgerald M."/>
            <person name="Haas B."/>
            <person name="Abouelleil A."/>
            <person name="Alvarado L."/>
            <person name="Arachchi H.M."/>
            <person name="Berlin A."/>
            <person name="Brown A."/>
            <person name="Chapman S.B."/>
            <person name="Chen Z."/>
            <person name="Dunbar C."/>
            <person name="Freedman E."/>
            <person name="Gearin G."/>
            <person name="Goldberg J."/>
            <person name="Griggs A."/>
            <person name="Gujja S."/>
            <person name="Heiman D."/>
            <person name="Howarth C."/>
            <person name="Larson L."/>
            <person name="Lui A."/>
            <person name="MacDonald P.J.P."/>
            <person name="Montmayeur A."/>
            <person name="Murphy C."/>
            <person name="Neiman D."/>
            <person name="Pearson M."/>
            <person name="Priest M."/>
            <person name="Roberts A."/>
            <person name="Saif S."/>
            <person name="Shea T."/>
            <person name="Shenoy N."/>
            <person name="Sisk P."/>
            <person name="Stolte C."/>
            <person name="Sykes S."/>
            <person name="Wortman J."/>
            <person name="Nusbaum C."/>
            <person name="Birren B."/>
        </authorList>
    </citation>
    <scope>NUCLEOTIDE SEQUENCE [LARGE SCALE GENOMIC DNA]</scope>
    <source>
        <strain evidence="1">HOxBLS</strain>
    </source>
</reference>
<comment type="caution">
    <text evidence="1">The sequence shown here is derived from an EMBL/GenBank/DDBJ whole genome shotgun (WGS) entry which is preliminary data.</text>
</comment>
<name>C3X360_9BURK</name>
<gene>
    <name evidence="1" type="ORF">OFAG_00799</name>
</gene>
<evidence type="ECO:0000313" key="1">
    <source>
        <dbReference type="EMBL" id="EEO27646.1"/>
    </source>
</evidence>
<dbReference type="Proteomes" id="UP000003973">
    <property type="component" value="Unassembled WGS sequence"/>
</dbReference>
<sequence>MGVPVYDPDIDIKLFKVVNRTEIAKGIRTNDRMDELIEIQLDLFLGDGCSVRVSKGVKEPAGTFVLTFIDREVQDLDSIYGLVEPMDLVEIRMAHHQWDKEAGYHLPIVMRGFVTELRRTEGIGEDGKPERRVIVSGHDYGKIFQTYQIIYINNAAVGDNILHSLPFSTKYNIDVTSAPPCKQFVAEIVEKIGQKFINNVQWKDSHGTRPFATLTPLCSSVGTISNHQVNSWPGGDSIYGLIAKVCDVSNGFNEFFTVDREEDVGVVVRPTPYITPDGKLISPADTKKDWYPEEVTVTNDDIVSITTSRSDSTVANVFWVRNPPFTYSNDMQLRLNDQVKPVEDVPNCNPKLYGIRMMEATIYLGAPRNNAGESPSETKMKEVFVTEEEWRKEHLKILQKIGQDAVVFESGTMRLKGNEKIKAGGFLNVVRNGVKSRCYVEHVEQEFLPYHGMFTTVKFRQGTGFIERSQYEKPYRMELTVSGAYGDRNA</sequence>